<sequence>MSSHDYGGVTMTSRPGSGPVSTPGHQVYCTWPEPDPSVFLAQPGRTGPVVKVANGGHTPMHRLQLTASHS</sequence>
<proteinExistence type="predicted"/>
<feature type="compositionally biased region" description="Polar residues" evidence="1">
    <location>
        <begin position="10"/>
        <end position="24"/>
    </location>
</feature>
<evidence type="ECO:0000256" key="1">
    <source>
        <dbReference type="SAM" id="MobiDB-lite"/>
    </source>
</evidence>
<organism evidence="2 3">
    <name type="scientific">Canariomyces notabilis</name>
    <dbReference type="NCBI Taxonomy" id="2074819"/>
    <lineage>
        <taxon>Eukaryota</taxon>
        <taxon>Fungi</taxon>
        <taxon>Dikarya</taxon>
        <taxon>Ascomycota</taxon>
        <taxon>Pezizomycotina</taxon>
        <taxon>Sordariomycetes</taxon>
        <taxon>Sordariomycetidae</taxon>
        <taxon>Sordariales</taxon>
        <taxon>Chaetomiaceae</taxon>
        <taxon>Canariomyces</taxon>
    </lineage>
</organism>
<evidence type="ECO:0000313" key="2">
    <source>
        <dbReference type="EMBL" id="KAK4110710.1"/>
    </source>
</evidence>
<reference evidence="2" key="2">
    <citation type="submission" date="2023-05" db="EMBL/GenBank/DDBJ databases">
        <authorList>
            <consortium name="Lawrence Berkeley National Laboratory"/>
            <person name="Steindorff A."/>
            <person name="Hensen N."/>
            <person name="Bonometti L."/>
            <person name="Westerberg I."/>
            <person name="Brannstrom I.O."/>
            <person name="Guillou S."/>
            <person name="Cros-Aarteil S."/>
            <person name="Calhoun S."/>
            <person name="Haridas S."/>
            <person name="Kuo A."/>
            <person name="Mondo S."/>
            <person name="Pangilinan J."/>
            <person name="Riley R."/>
            <person name="Labutti K."/>
            <person name="Andreopoulos B."/>
            <person name="Lipzen A."/>
            <person name="Chen C."/>
            <person name="Yanf M."/>
            <person name="Daum C."/>
            <person name="Ng V."/>
            <person name="Clum A."/>
            <person name="Ohm R."/>
            <person name="Martin F."/>
            <person name="Silar P."/>
            <person name="Natvig D."/>
            <person name="Lalanne C."/>
            <person name="Gautier V."/>
            <person name="Ament-Velasquez S.L."/>
            <person name="Kruys A."/>
            <person name="Hutchinson M.I."/>
            <person name="Powell A.J."/>
            <person name="Barry K."/>
            <person name="Miller A.N."/>
            <person name="Grigoriev I.V."/>
            <person name="Debuchy R."/>
            <person name="Gladieux P."/>
            <person name="Thoren M.H."/>
            <person name="Johannesson H."/>
        </authorList>
    </citation>
    <scope>NUCLEOTIDE SEQUENCE</scope>
    <source>
        <strain evidence="2">CBS 508.74</strain>
    </source>
</reference>
<gene>
    <name evidence="2" type="ORF">N656DRAFT_781488</name>
</gene>
<dbReference type="AlphaFoldDB" id="A0AAN6TA16"/>
<protein>
    <submittedName>
        <fullName evidence="2">Uncharacterized protein</fullName>
    </submittedName>
</protein>
<dbReference type="GeneID" id="89939716"/>
<comment type="caution">
    <text evidence="2">The sequence shown here is derived from an EMBL/GenBank/DDBJ whole genome shotgun (WGS) entry which is preliminary data.</text>
</comment>
<dbReference type="Proteomes" id="UP001302812">
    <property type="component" value="Unassembled WGS sequence"/>
</dbReference>
<reference evidence="2" key="1">
    <citation type="journal article" date="2023" name="Mol. Phylogenet. Evol.">
        <title>Genome-scale phylogeny and comparative genomics of the fungal order Sordariales.</title>
        <authorList>
            <person name="Hensen N."/>
            <person name="Bonometti L."/>
            <person name="Westerberg I."/>
            <person name="Brannstrom I.O."/>
            <person name="Guillou S."/>
            <person name="Cros-Aarteil S."/>
            <person name="Calhoun S."/>
            <person name="Haridas S."/>
            <person name="Kuo A."/>
            <person name="Mondo S."/>
            <person name="Pangilinan J."/>
            <person name="Riley R."/>
            <person name="LaButti K."/>
            <person name="Andreopoulos B."/>
            <person name="Lipzen A."/>
            <person name="Chen C."/>
            <person name="Yan M."/>
            <person name="Daum C."/>
            <person name="Ng V."/>
            <person name="Clum A."/>
            <person name="Steindorff A."/>
            <person name="Ohm R.A."/>
            <person name="Martin F."/>
            <person name="Silar P."/>
            <person name="Natvig D.O."/>
            <person name="Lalanne C."/>
            <person name="Gautier V."/>
            <person name="Ament-Velasquez S.L."/>
            <person name="Kruys A."/>
            <person name="Hutchinson M.I."/>
            <person name="Powell A.J."/>
            <person name="Barry K."/>
            <person name="Miller A.N."/>
            <person name="Grigoriev I.V."/>
            <person name="Debuchy R."/>
            <person name="Gladieux P."/>
            <person name="Hiltunen Thoren M."/>
            <person name="Johannesson H."/>
        </authorList>
    </citation>
    <scope>NUCLEOTIDE SEQUENCE</scope>
    <source>
        <strain evidence="2">CBS 508.74</strain>
    </source>
</reference>
<accession>A0AAN6TA16</accession>
<keyword evidence="3" id="KW-1185">Reference proteome</keyword>
<feature type="region of interest" description="Disordered" evidence="1">
    <location>
        <begin position="1"/>
        <end position="27"/>
    </location>
</feature>
<dbReference type="EMBL" id="MU853349">
    <property type="protein sequence ID" value="KAK4110710.1"/>
    <property type="molecule type" value="Genomic_DNA"/>
</dbReference>
<name>A0AAN6TA16_9PEZI</name>
<dbReference type="RefSeq" id="XP_064668280.1">
    <property type="nucleotide sequence ID" value="XM_064815591.1"/>
</dbReference>
<evidence type="ECO:0000313" key="3">
    <source>
        <dbReference type="Proteomes" id="UP001302812"/>
    </source>
</evidence>